<protein>
    <submittedName>
        <fullName evidence="1">11614_t:CDS:1</fullName>
    </submittedName>
</protein>
<comment type="caution">
    <text evidence="1">The sequence shown here is derived from an EMBL/GenBank/DDBJ whole genome shotgun (WGS) entry which is preliminary data.</text>
</comment>
<dbReference type="PANTHER" id="PTHR43628:SF1">
    <property type="entry name" value="CHITIN SYNTHASE REGULATORY FACTOR 2-RELATED"/>
    <property type="match status" value="1"/>
</dbReference>
<name>A0A9N8YS48_9GLOM</name>
<keyword evidence="2" id="KW-1185">Reference proteome</keyword>
<proteinExistence type="predicted"/>
<dbReference type="PANTHER" id="PTHR43628">
    <property type="entry name" value="ACTIVATOR OF C KINASE PROTEIN 1-RELATED"/>
    <property type="match status" value="1"/>
</dbReference>
<dbReference type="InterPro" id="IPR006597">
    <property type="entry name" value="Sel1-like"/>
</dbReference>
<reference evidence="1" key="1">
    <citation type="submission" date="2021-06" db="EMBL/GenBank/DDBJ databases">
        <authorList>
            <person name="Kallberg Y."/>
            <person name="Tangrot J."/>
            <person name="Rosling A."/>
        </authorList>
    </citation>
    <scope>NUCLEOTIDE SEQUENCE</scope>
    <source>
        <strain evidence="1">MT106</strain>
    </source>
</reference>
<evidence type="ECO:0000313" key="1">
    <source>
        <dbReference type="EMBL" id="CAG8444682.1"/>
    </source>
</evidence>
<dbReference type="SUPFAM" id="SSF81901">
    <property type="entry name" value="HCP-like"/>
    <property type="match status" value="1"/>
</dbReference>
<evidence type="ECO:0000313" key="2">
    <source>
        <dbReference type="Proteomes" id="UP000789831"/>
    </source>
</evidence>
<dbReference type="InterPro" id="IPR011990">
    <property type="entry name" value="TPR-like_helical_dom_sf"/>
</dbReference>
<dbReference type="EMBL" id="CAJVPL010000087">
    <property type="protein sequence ID" value="CAG8444682.1"/>
    <property type="molecule type" value="Genomic_DNA"/>
</dbReference>
<gene>
    <name evidence="1" type="ORF">AGERDE_LOCUS1323</name>
</gene>
<accession>A0A9N8YS48</accession>
<dbReference type="OrthoDB" id="2253126at2759"/>
<dbReference type="Proteomes" id="UP000789831">
    <property type="component" value="Unassembled WGS sequence"/>
</dbReference>
<sequence>MSTKDIQNSYGENDVNQKERLDLLEQLYKKFISVIDPGAEDQHLLQCIRVHQSTHNISDYELFNMLHSIVNNTPKYTCMLALLYQYGVGTTRDNFQMYGYYKVAAAHGDLFGMNQLGWCYQQGIYVDQDPEIAFMWYTKSAQFGNTTGQCNLAYCYLDGIGTKICWSKGFYWFLKSAQGGIAVSQYNLARFYRYSMGFNRDLHEAIKWYRRSMMQGDVSWTPELDALLQNVVDMED</sequence>
<dbReference type="SMART" id="SM00671">
    <property type="entry name" value="SEL1"/>
    <property type="match status" value="4"/>
</dbReference>
<dbReference type="InterPro" id="IPR052945">
    <property type="entry name" value="Mitotic_Regulator"/>
</dbReference>
<dbReference type="AlphaFoldDB" id="A0A9N8YS48"/>
<dbReference type="Gene3D" id="1.25.40.10">
    <property type="entry name" value="Tetratricopeptide repeat domain"/>
    <property type="match status" value="1"/>
</dbReference>
<organism evidence="1 2">
    <name type="scientific">Ambispora gerdemannii</name>
    <dbReference type="NCBI Taxonomy" id="144530"/>
    <lineage>
        <taxon>Eukaryota</taxon>
        <taxon>Fungi</taxon>
        <taxon>Fungi incertae sedis</taxon>
        <taxon>Mucoromycota</taxon>
        <taxon>Glomeromycotina</taxon>
        <taxon>Glomeromycetes</taxon>
        <taxon>Archaeosporales</taxon>
        <taxon>Ambisporaceae</taxon>
        <taxon>Ambispora</taxon>
    </lineage>
</organism>
<dbReference type="Pfam" id="PF08238">
    <property type="entry name" value="Sel1"/>
    <property type="match status" value="4"/>
</dbReference>